<dbReference type="Pfam" id="PF01565">
    <property type="entry name" value="FAD_binding_4"/>
    <property type="match status" value="1"/>
</dbReference>
<dbReference type="InterPro" id="IPR006094">
    <property type="entry name" value="Oxid_FAD_bind_N"/>
</dbReference>
<evidence type="ECO:0000313" key="9">
    <source>
        <dbReference type="EMBL" id="KAK9907074.1"/>
    </source>
</evidence>
<comment type="caution">
    <text evidence="9">The sequence shown here is derived from an EMBL/GenBank/DDBJ whole genome shotgun (WGS) entry which is preliminary data.</text>
</comment>
<comment type="cofactor">
    <cofactor evidence="1">
        <name>FAD</name>
        <dbReference type="ChEBI" id="CHEBI:57692"/>
    </cofactor>
</comment>
<comment type="similarity">
    <text evidence="2">Belongs to the oxygen-dependent FAD-linked oxidoreductase family.</text>
</comment>
<dbReference type="InterPro" id="IPR016169">
    <property type="entry name" value="FAD-bd_PCMH_sub2"/>
</dbReference>
<dbReference type="GO" id="GO:0071949">
    <property type="term" value="F:FAD binding"/>
    <property type="evidence" value="ECO:0007669"/>
    <property type="project" value="InterPro"/>
</dbReference>
<dbReference type="EMBL" id="JBEDUW010000041">
    <property type="protein sequence ID" value="KAK9907074.1"/>
    <property type="molecule type" value="Genomic_DNA"/>
</dbReference>
<name>A0AAW1VPT6_RUBAR</name>
<gene>
    <name evidence="9" type="ORF">M0R45_002441</name>
</gene>
<dbReference type="AlphaFoldDB" id="A0AAW1VPT6"/>
<keyword evidence="4" id="KW-0732">Signal</keyword>
<keyword evidence="6" id="KW-1015">Disulfide bond</keyword>
<evidence type="ECO:0000256" key="7">
    <source>
        <dbReference type="ARBA" id="ARBA00023180"/>
    </source>
</evidence>
<keyword evidence="5" id="KW-0274">FAD</keyword>
<dbReference type="Proteomes" id="UP001457282">
    <property type="component" value="Unassembled WGS sequence"/>
</dbReference>
<organism evidence="9 10">
    <name type="scientific">Rubus argutus</name>
    <name type="common">Southern blackberry</name>
    <dbReference type="NCBI Taxonomy" id="59490"/>
    <lineage>
        <taxon>Eukaryota</taxon>
        <taxon>Viridiplantae</taxon>
        <taxon>Streptophyta</taxon>
        <taxon>Embryophyta</taxon>
        <taxon>Tracheophyta</taxon>
        <taxon>Spermatophyta</taxon>
        <taxon>Magnoliopsida</taxon>
        <taxon>eudicotyledons</taxon>
        <taxon>Gunneridae</taxon>
        <taxon>Pentapetalae</taxon>
        <taxon>rosids</taxon>
        <taxon>fabids</taxon>
        <taxon>Rosales</taxon>
        <taxon>Rosaceae</taxon>
        <taxon>Rosoideae</taxon>
        <taxon>Rosoideae incertae sedis</taxon>
        <taxon>Rubus</taxon>
    </lineage>
</organism>
<dbReference type="InterPro" id="IPR016167">
    <property type="entry name" value="FAD-bd_PCMH_sub1"/>
</dbReference>
<dbReference type="SUPFAM" id="SSF56176">
    <property type="entry name" value="FAD-binding/transporter-associated domain-like"/>
    <property type="match status" value="1"/>
</dbReference>
<dbReference type="InterPro" id="IPR036318">
    <property type="entry name" value="FAD-bd_PCMH-like_sf"/>
</dbReference>
<evidence type="ECO:0000256" key="4">
    <source>
        <dbReference type="ARBA" id="ARBA00022729"/>
    </source>
</evidence>
<evidence type="ECO:0000256" key="1">
    <source>
        <dbReference type="ARBA" id="ARBA00001974"/>
    </source>
</evidence>
<dbReference type="PROSITE" id="PS51387">
    <property type="entry name" value="FAD_PCMH"/>
    <property type="match status" value="1"/>
</dbReference>
<accession>A0AAW1VPT6</accession>
<evidence type="ECO:0000256" key="6">
    <source>
        <dbReference type="ARBA" id="ARBA00023157"/>
    </source>
</evidence>
<dbReference type="GO" id="GO:1901696">
    <property type="term" value="P:cannabinoid biosynthetic process"/>
    <property type="evidence" value="ECO:0007669"/>
    <property type="project" value="UniProtKB-ARBA"/>
</dbReference>
<dbReference type="Gene3D" id="3.30.465.10">
    <property type="match status" value="2"/>
</dbReference>
<protein>
    <recommendedName>
        <fullName evidence="8">FAD-binding PCMH-type domain-containing protein</fullName>
    </recommendedName>
</protein>
<dbReference type="FunFam" id="3.30.43.10:FF:000004">
    <property type="entry name" value="Berberine bridge enzyme-like 15"/>
    <property type="match status" value="1"/>
</dbReference>
<reference evidence="9 10" key="1">
    <citation type="journal article" date="2023" name="G3 (Bethesda)">
        <title>A chromosome-length genome assembly and annotation of blackberry (Rubus argutus, cv. 'Hillquist').</title>
        <authorList>
            <person name="Bruna T."/>
            <person name="Aryal R."/>
            <person name="Dudchenko O."/>
            <person name="Sargent D.J."/>
            <person name="Mead D."/>
            <person name="Buti M."/>
            <person name="Cavallini A."/>
            <person name="Hytonen T."/>
            <person name="Andres J."/>
            <person name="Pham M."/>
            <person name="Weisz D."/>
            <person name="Mascagni F."/>
            <person name="Usai G."/>
            <person name="Natali L."/>
            <person name="Bassil N."/>
            <person name="Fernandez G.E."/>
            <person name="Lomsadze A."/>
            <person name="Armour M."/>
            <person name="Olukolu B."/>
            <person name="Poorten T."/>
            <person name="Britton C."/>
            <person name="Davik J."/>
            <person name="Ashrafi H."/>
            <person name="Aiden E.L."/>
            <person name="Borodovsky M."/>
            <person name="Worthington M."/>
        </authorList>
    </citation>
    <scope>NUCLEOTIDE SEQUENCE [LARGE SCALE GENOMIC DNA]</scope>
    <source>
        <strain evidence="9">PI 553951</strain>
    </source>
</reference>
<evidence type="ECO:0000256" key="3">
    <source>
        <dbReference type="ARBA" id="ARBA00022630"/>
    </source>
</evidence>
<evidence type="ECO:0000256" key="5">
    <source>
        <dbReference type="ARBA" id="ARBA00022827"/>
    </source>
</evidence>
<dbReference type="Gene3D" id="3.30.43.10">
    <property type="entry name" value="Uridine Diphospho-n-acetylenolpyruvylglucosamine Reductase, domain 2"/>
    <property type="match status" value="1"/>
</dbReference>
<proteinExistence type="inferred from homology"/>
<evidence type="ECO:0000259" key="8">
    <source>
        <dbReference type="PROSITE" id="PS51387"/>
    </source>
</evidence>
<dbReference type="Gene3D" id="3.40.462.20">
    <property type="match status" value="1"/>
</dbReference>
<sequence>MVINLPKPNSQFAMKTPTTILAIVPFLLLYVSMADSDPIQDTLLQCLSNLSQPLSPPISSVTYFPNDSSYTPVLQSYIRNLRFSTPKTPKPSFIVTPTHVSHIQASILCSKIHTLQVRIRSGGHDYDGLSYISDVPFIIIDMFNLQSITVNIEDESAWVESGATLGEVYYRIAEQSKVHGYPAGVCPTVGVGGHLSGGGESMGEDLFWAIRGGGGASFGVIVSWKIKLVRVPEVVTVFRVERSLEQGATDIVHKWQYVGDRIDDDLFIRVVVMPVNRKTQKTVKAKFVALFLGNAEKLEALMEENFPQLGLKHDDYVEMGWIESVLYWSNYPVGTSADVLLDRMPQAENS</sequence>
<evidence type="ECO:0000313" key="10">
    <source>
        <dbReference type="Proteomes" id="UP001457282"/>
    </source>
</evidence>
<evidence type="ECO:0000256" key="2">
    <source>
        <dbReference type="ARBA" id="ARBA00005466"/>
    </source>
</evidence>
<keyword evidence="10" id="KW-1185">Reference proteome</keyword>
<dbReference type="InterPro" id="IPR016166">
    <property type="entry name" value="FAD-bd_PCMH"/>
</dbReference>
<feature type="domain" description="FAD-binding PCMH-type" evidence="8">
    <location>
        <begin position="87"/>
        <end position="311"/>
    </location>
</feature>
<keyword evidence="3" id="KW-0285">Flavoprotein</keyword>
<dbReference type="PANTHER" id="PTHR32448">
    <property type="entry name" value="OS08G0158400 PROTEIN"/>
    <property type="match status" value="1"/>
</dbReference>
<keyword evidence="7" id="KW-0325">Glycoprotein</keyword>